<keyword evidence="2" id="KW-1133">Transmembrane helix</keyword>
<feature type="transmembrane region" description="Helical" evidence="2">
    <location>
        <begin position="362"/>
        <end position="390"/>
    </location>
</feature>
<evidence type="ECO:0000313" key="4">
    <source>
        <dbReference type="EMBL" id="TCC23517.1"/>
    </source>
</evidence>
<feature type="compositionally biased region" description="Low complexity" evidence="1">
    <location>
        <begin position="507"/>
        <end position="518"/>
    </location>
</feature>
<keyword evidence="5" id="KW-1185">Reference proteome</keyword>
<keyword evidence="2" id="KW-0812">Transmembrane</keyword>
<name>A0ABY2A4J5_9ACTN</name>
<feature type="transmembrane region" description="Helical" evidence="2">
    <location>
        <begin position="396"/>
        <end position="415"/>
    </location>
</feature>
<feature type="transmembrane region" description="Helical" evidence="2">
    <location>
        <begin position="130"/>
        <end position="148"/>
    </location>
</feature>
<comment type="caution">
    <text evidence="4">The sequence shown here is derived from an EMBL/GenBank/DDBJ whole genome shotgun (WGS) entry which is preliminary data.</text>
</comment>
<gene>
    <name evidence="4" type="ORF">E0H58_17235</name>
</gene>
<reference evidence="4 5" key="1">
    <citation type="submission" date="2019-02" db="EMBL/GenBank/DDBJ databases">
        <title>Kribbella capetownensis sp. nov. and Kribbella speibonae sp. nov., isolated from soil.</title>
        <authorList>
            <person name="Curtis S.M."/>
            <person name="Norton I."/>
            <person name="Everest G.J."/>
            <person name="Meyers P.R."/>
        </authorList>
    </citation>
    <scope>NUCLEOTIDE SEQUENCE [LARGE SCALE GENOMIC DNA]</scope>
    <source>
        <strain evidence="4 5">SK5</strain>
    </source>
</reference>
<feature type="compositionally biased region" description="Basic and acidic residues" evidence="1">
    <location>
        <begin position="562"/>
        <end position="576"/>
    </location>
</feature>
<evidence type="ECO:0000256" key="2">
    <source>
        <dbReference type="SAM" id="Phobius"/>
    </source>
</evidence>
<feature type="transmembrane region" description="Helical" evidence="2">
    <location>
        <begin position="160"/>
        <end position="181"/>
    </location>
</feature>
<dbReference type="RefSeq" id="WP_131462403.1">
    <property type="nucleotide sequence ID" value="NZ_SJJY01000003.1"/>
</dbReference>
<evidence type="ECO:0000256" key="3">
    <source>
        <dbReference type="SAM" id="SignalP"/>
    </source>
</evidence>
<keyword evidence="3" id="KW-0732">Signal</keyword>
<accession>A0ABY2A4J5</accession>
<dbReference type="EMBL" id="SJJY01000003">
    <property type="protein sequence ID" value="TCC23517.1"/>
    <property type="molecule type" value="Genomic_DNA"/>
</dbReference>
<feature type="chain" id="PRO_5045149146" description="TrbL/VirB6 plasmid conjugal transfer protein" evidence="3">
    <location>
        <begin position="28"/>
        <end position="662"/>
    </location>
</feature>
<feature type="transmembrane region" description="Helical" evidence="2">
    <location>
        <begin position="84"/>
        <end position="109"/>
    </location>
</feature>
<evidence type="ECO:0000256" key="1">
    <source>
        <dbReference type="SAM" id="MobiDB-lite"/>
    </source>
</evidence>
<evidence type="ECO:0000313" key="5">
    <source>
        <dbReference type="Proteomes" id="UP000292385"/>
    </source>
</evidence>
<feature type="transmembrane region" description="Helical" evidence="2">
    <location>
        <begin position="327"/>
        <end position="350"/>
    </location>
</feature>
<sequence>MRWQRRTRTALTVLAISLILTSQVALAADPKQPTTPTGFADLLPTPDLTHGDTKTLFEQYSPLVYSLDFEGSLRDPLRPIFNSFASLLMMFVIAATRAAISIGWWLFSFTDIKSLTDATAGAIGGISGQLTGWLLPSALAFGAIAAYVHRRSTGTAFGQLVWVFAAGLLAVSLAFGATTWLKGVDGARQVGAQTVMGASDQVLGKPMKSPIELPEPAFPGSSRDNLLRKSGDAAWRGFAATPWCVAEFGSIEACKRYGKGMLDIGADSDKRMDYINDQVAKAEGSGDAPTVKWAKGENAFGRVGVLAVAAVAAGMFAFLTIGLATTALLAFVGCLLLLVVGVIFACLFIVPGRSRQWGMSWLESLLGLVLQSIAAMLVFGIALSLLTAVFTLSETLGWLPVTCLALVVLVAAFRLRKLLESLGAMMKPGIGSMMMGSYARRGAVQAVRRVVTALRSRTAAPTPERPKVGGRTADGGSGEGRVETNRNYRTVPPVGSSRQPELNERTAGASDAGRASAGHRADSPRPGRSRVLGAVVAPAADGSASATNAKRGKHGDAVPGRGSKEMIDQRGSRDVGKPVSASTRRPTELSTGRHMKPSQAAAQLRNGGYEPRRVLVHSASLREGPPKVGRVARKATTSKTRLFREYSAAHGSGPTSRRAGGR</sequence>
<proteinExistence type="predicted"/>
<feature type="region of interest" description="Disordered" evidence="1">
    <location>
        <begin position="455"/>
        <end position="612"/>
    </location>
</feature>
<feature type="signal peptide" evidence="3">
    <location>
        <begin position="1"/>
        <end position="27"/>
    </location>
</feature>
<protein>
    <recommendedName>
        <fullName evidence="6">TrbL/VirB6 plasmid conjugal transfer protein</fullName>
    </recommendedName>
</protein>
<dbReference type="Proteomes" id="UP000292385">
    <property type="component" value="Unassembled WGS sequence"/>
</dbReference>
<keyword evidence="2" id="KW-0472">Membrane</keyword>
<evidence type="ECO:0008006" key="6">
    <source>
        <dbReference type="Google" id="ProtNLM"/>
    </source>
</evidence>
<feature type="transmembrane region" description="Helical" evidence="2">
    <location>
        <begin position="299"/>
        <end position="321"/>
    </location>
</feature>
<organism evidence="4 5">
    <name type="scientific">Kribbella speibonae</name>
    <dbReference type="NCBI Taxonomy" id="1572660"/>
    <lineage>
        <taxon>Bacteria</taxon>
        <taxon>Bacillati</taxon>
        <taxon>Actinomycetota</taxon>
        <taxon>Actinomycetes</taxon>
        <taxon>Propionibacteriales</taxon>
        <taxon>Kribbellaceae</taxon>
        <taxon>Kribbella</taxon>
    </lineage>
</organism>
<feature type="compositionally biased region" description="Polar residues" evidence="1">
    <location>
        <begin position="580"/>
        <end position="590"/>
    </location>
</feature>